<organism evidence="1 2">
    <name type="scientific">Ligilactobacillus ruminis (strain ATCC 27782 / RF3)</name>
    <name type="common">Lactobacillus ruminis</name>
    <dbReference type="NCBI Taxonomy" id="1069534"/>
    <lineage>
        <taxon>Bacteria</taxon>
        <taxon>Bacillati</taxon>
        <taxon>Bacillota</taxon>
        <taxon>Bacilli</taxon>
        <taxon>Lactobacillales</taxon>
        <taxon>Lactobacillaceae</taxon>
        <taxon>Ligilactobacillus</taxon>
    </lineage>
</organism>
<dbReference type="HOGENOM" id="CLU_2369331_0_0_9"/>
<dbReference type="KEGG" id="lrm:LRC_15480"/>
<dbReference type="PATRIC" id="fig|1069534.5.peg.1654"/>
<protein>
    <submittedName>
        <fullName evidence="1">Transposase</fullName>
    </submittedName>
</protein>
<evidence type="ECO:0000313" key="2">
    <source>
        <dbReference type="Proteomes" id="UP000001279"/>
    </source>
</evidence>
<keyword evidence="2" id="KW-1185">Reference proteome</keyword>
<dbReference type="Proteomes" id="UP000001279">
    <property type="component" value="Chromosome"/>
</dbReference>
<reference evidence="1 2" key="1">
    <citation type="journal article" date="2011" name="Microb. Cell Fact.">
        <title>Genome sequences and comparative genomics of two Lactobacillus ruminis strains from the bovine and human intestinal tracts.</title>
        <authorList>
            <person name="Forde B.M."/>
            <person name="Neville B.A."/>
            <person name="O'Donnell M.M."/>
            <person name="Riboulet-Bisson E."/>
            <person name="Claesson M.J."/>
            <person name="Coghlan A."/>
            <person name="Ross R.P."/>
            <person name="O'Toole P.W."/>
        </authorList>
    </citation>
    <scope>NUCLEOTIDE SEQUENCE [LARGE SCALE GENOMIC DNA]</scope>
    <source>
        <strain evidence="2">ATCC 27782 / RF3</strain>
    </source>
</reference>
<accession>G2SR57</accession>
<gene>
    <name evidence="1" type="ordered locus">LRC_15480</name>
</gene>
<dbReference type="AlphaFoldDB" id="G2SR57"/>
<name>G2SR57_LIGR2</name>
<evidence type="ECO:0000313" key="1">
    <source>
        <dbReference type="EMBL" id="AEN78794.1"/>
    </source>
</evidence>
<sequence length="95" mass="11377">MKNRQYSVSPNYIGKEAEIKSSDDNKGHEIRKHYLTNNPFVYNYDDHRKVLISDLFEEPSEYFNKINSYDMSFTKELTTLTNKETKYRNEQKSLP</sequence>
<dbReference type="EMBL" id="CP003032">
    <property type="protein sequence ID" value="AEN78794.1"/>
    <property type="molecule type" value="Genomic_DNA"/>
</dbReference>
<proteinExistence type="predicted"/>